<dbReference type="InterPro" id="IPR011004">
    <property type="entry name" value="Trimer_LpxA-like_sf"/>
</dbReference>
<evidence type="ECO:0000256" key="2">
    <source>
        <dbReference type="ARBA" id="ARBA00022737"/>
    </source>
</evidence>
<evidence type="ECO:0000256" key="1">
    <source>
        <dbReference type="ARBA" id="ARBA00022679"/>
    </source>
</evidence>
<dbReference type="AlphaFoldDB" id="A0A928WZQ0"/>
<dbReference type="PANTHER" id="PTHR13061:SF29">
    <property type="entry name" value="GAMMA CARBONIC ANHYDRASE-LIKE 1, MITOCHONDRIAL-RELATED"/>
    <property type="match status" value="1"/>
</dbReference>
<dbReference type="InterPro" id="IPR047324">
    <property type="entry name" value="LbH_gamma_CA-like"/>
</dbReference>
<dbReference type="CDD" id="cd04645">
    <property type="entry name" value="LbH_gamma_CA_like"/>
    <property type="match status" value="1"/>
</dbReference>
<dbReference type="EMBL" id="JADEXP010000041">
    <property type="protein sequence ID" value="MBE9066405.1"/>
    <property type="molecule type" value="Genomic_DNA"/>
</dbReference>
<dbReference type="InterPro" id="IPR050484">
    <property type="entry name" value="Transf_Hexapept/Carb_Anhydrase"/>
</dbReference>
<dbReference type="GO" id="GO:0043886">
    <property type="term" value="F:structural constituent of carboxysome shell"/>
    <property type="evidence" value="ECO:0007669"/>
    <property type="project" value="UniProtKB-ARBA"/>
</dbReference>
<reference evidence="3" key="1">
    <citation type="submission" date="2020-10" db="EMBL/GenBank/DDBJ databases">
        <authorList>
            <person name="Castelo-Branco R."/>
            <person name="Eusebio N."/>
            <person name="Adriana R."/>
            <person name="Vieira A."/>
            <person name="Brugerolle De Fraissinette N."/>
            <person name="Rezende De Castro R."/>
            <person name="Schneider M.P."/>
            <person name="Vasconcelos V."/>
            <person name="Leao P.N."/>
        </authorList>
    </citation>
    <scope>NUCLEOTIDE SEQUENCE</scope>
    <source>
        <strain evidence="3">LEGE 11479</strain>
    </source>
</reference>
<dbReference type="GO" id="GO:0016740">
    <property type="term" value="F:transferase activity"/>
    <property type="evidence" value="ECO:0007669"/>
    <property type="project" value="UniProtKB-KW"/>
</dbReference>
<dbReference type="InterPro" id="IPR018357">
    <property type="entry name" value="Hexapep_transf_CS"/>
</dbReference>
<keyword evidence="1" id="KW-0808">Transferase</keyword>
<dbReference type="Gene3D" id="2.160.10.10">
    <property type="entry name" value="Hexapeptide repeat proteins"/>
    <property type="match status" value="1"/>
</dbReference>
<dbReference type="GO" id="GO:0031470">
    <property type="term" value="C:carboxysome"/>
    <property type="evidence" value="ECO:0007669"/>
    <property type="project" value="UniProtKB-ARBA"/>
</dbReference>
<organism evidence="3 4">
    <name type="scientific">Leptolyngbya cf. ectocarpi LEGE 11479</name>
    <dbReference type="NCBI Taxonomy" id="1828722"/>
    <lineage>
        <taxon>Bacteria</taxon>
        <taxon>Bacillati</taxon>
        <taxon>Cyanobacteriota</taxon>
        <taxon>Cyanophyceae</taxon>
        <taxon>Leptolyngbyales</taxon>
        <taxon>Leptolyngbyaceae</taxon>
        <taxon>Leptolyngbya group</taxon>
        <taxon>Leptolyngbya</taxon>
    </lineage>
</organism>
<comment type="caution">
    <text evidence="3">The sequence shown here is derived from an EMBL/GenBank/DDBJ whole genome shotgun (WGS) entry which is preliminary data.</text>
</comment>
<dbReference type="Proteomes" id="UP000615026">
    <property type="component" value="Unassembled WGS sequence"/>
</dbReference>
<protein>
    <submittedName>
        <fullName evidence="3">Gamma carbonic anhydrase family protein</fullName>
    </submittedName>
</protein>
<sequence length="181" mass="18718">MAHTSPVLTTPGDFWPVPDLAQAAFIAPNATVIGNVEVQSGASIWYGAVARGDVELIRIGAHTNVQDGAILHGDPNLPTVLEDYVTIGHRAVVHSAHIERGCLIGIGAIILNGVRVGAGSIVGAGAVVNKDVSPGSLVVGVPGKVFRPLSAEEIDDLIDHAKKYEQLALTHAGKGTNLGFE</sequence>
<accession>A0A928WZQ0</accession>
<dbReference type="Pfam" id="PF00132">
    <property type="entry name" value="Hexapep"/>
    <property type="match status" value="1"/>
</dbReference>
<keyword evidence="2" id="KW-0677">Repeat</keyword>
<dbReference type="PANTHER" id="PTHR13061">
    <property type="entry name" value="DYNACTIN SUBUNIT P25"/>
    <property type="match status" value="1"/>
</dbReference>
<dbReference type="InterPro" id="IPR001451">
    <property type="entry name" value="Hexapep"/>
</dbReference>
<evidence type="ECO:0000313" key="4">
    <source>
        <dbReference type="Proteomes" id="UP000615026"/>
    </source>
</evidence>
<evidence type="ECO:0000313" key="3">
    <source>
        <dbReference type="EMBL" id="MBE9066405.1"/>
    </source>
</evidence>
<dbReference type="SUPFAM" id="SSF51161">
    <property type="entry name" value="Trimeric LpxA-like enzymes"/>
    <property type="match status" value="1"/>
</dbReference>
<proteinExistence type="predicted"/>
<dbReference type="PROSITE" id="PS00101">
    <property type="entry name" value="HEXAPEP_TRANSFERASES"/>
    <property type="match status" value="1"/>
</dbReference>
<name>A0A928WZQ0_LEPEC</name>
<gene>
    <name evidence="3" type="ORF">IQ260_07045</name>
</gene>
<dbReference type="RefSeq" id="WP_193992134.1">
    <property type="nucleotide sequence ID" value="NZ_JADEXP010000041.1"/>
</dbReference>
<keyword evidence="4" id="KW-1185">Reference proteome</keyword>